<dbReference type="CDD" id="cd22741">
    <property type="entry name" value="CART_CTD-like"/>
    <property type="match status" value="1"/>
</dbReference>
<dbReference type="GO" id="GO:0043410">
    <property type="term" value="P:positive regulation of MAPK cascade"/>
    <property type="evidence" value="ECO:0007669"/>
    <property type="project" value="InterPro"/>
</dbReference>
<organism evidence="6 7">
    <name type="scientific">Knipowitschia caucasica</name>
    <name type="common">Caucasian dwarf goby</name>
    <name type="synonym">Pomatoschistus caucasicus</name>
    <dbReference type="NCBI Taxonomy" id="637954"/>
    <lineage>
        <taxon>Eukaryota</taxon>
        <taxon>Metazoa</taxon>
        <taxon>Chordata</taxon>
        <taxon>Craniata</taxon>
        <taxon>Vertebrata</taxon>
        <taxon>Euteleostomi</taxon>
        <taxon>Actinopterygii</taxon>
        <taxon>Neopterygii</taxon>
        <taxon>Teleostei</taxon>
        <taxon>Neoteleostei</taxon>
        <taxon>Acanthomorphata</taxon>
        <taxon>Gobiaria</taxon>
        <taxon>Gobiiformes</taxon>
        <taxon>Gobioidei</taxon>
        <taxon>Gobiidae</taxon>
        <taxon>Gobiinae</taxon>
        <taxon>Knipowitschia</taxon>
    </lineage>
</organism>
<dbReference type="Proteomes" id="UP001497482">
    <property type="component" value="Chromosome 2"/>
</dbReference>
<dbReference type="Gene3D" id="4.10.40.30">
    <property type="entry name" value="CART, C-terminal domain"/>
    <property type="match status" value="1"/>
</dbReference>
<dbReference type="GO" id="GO:0032099">
    <property type="term" value="P:negative regulation of appetite"/>
    <property type="evidence" value="ECO:0007669"/>
    <property type="project" value="InterPro"/>
</dbReference>
<evidence type="ECO:0000313" key="7">
    <source>
        <dbReference type="Proteomes" id="UP001497482"/>
    </source>
</evidence>
<dbReference type="GO" id="GO:0007186">
    <property type="term" value="P:G protein-coupled receptor signaling pathway"/>
    <property type="evidence" value="ECO:0007669"/>
    <property type="project" value="InterPro"/>
</dbReference>
<feature type="signal peptide" evidence="5">
    <location>
        <begin position="1"/>
        <end position="23"/>
    </location>
</feature>
<sequence>MVRGCTTLLLIGASCWLLAALHCEEVVEERSADFAMKAQEETELIEALQEVLEKLKGNLLPSSEKKLGWVPLCDAGELCAVRKGARIGKLCGCPVGTHCNFNVLKCL</sequence>
<dbReference type="SUPFAM" id="SSF64546">
    <property type="entry name" value="Satiety factor CART (cocaine and amphetamine regulated transcript)"/>
    <property type="match status" value="1"/>
</dbReference>
<dbReference type="PANTHER" id="PTHR16655:SF4">
    <property type="entry name" value="COCAINE- AND AMPHETAMINE-REGULATED TRANSCRIPT PROTEIN"/>
    <property type="match status" value="1"/>
</dbReference>
<dbReference type="GO" id="GO:0005615">
    <property type="term" value="C:extracellular space"/>
    <property type="evidence" value="ECO:0007669"/>
    <property type="project" value="InterPro"/>
</dbReference>
<keyword evidence="7" id="KW-1185">Reference proteome</keyword>
<dbReference type="EMBL" id="OZ035824">
    <property type="protein sequence ID" value="CAL1593413.1"/>
    <property type="molecule type" value="Genomic_DNA"/>
</dbReference>
<dbReference type="GO" id="GO:0009267">
    <property type="term" value="P:cellular response to starvation"/>
    <property type="evidence" value="ECO:0007669"/>
    <property type="project" value="InterPro"/>
</dbReference>
<comment type="similarity">
    <text evidence="2">Belongs to the CART family.</text>
</comment>
<evidence type="ECO:0000256" key="2">
    <source>
        <dbReference type="ARBA" id="ARBA00005294"/>
    </source>
</evidence>
<keyword evidence="4" id="KW-1015">Disulfide bond</keyword>
<dbReference type="PROSITE" id="PS51257">
    <property type="entry name" value="PROKAR_LIPOPROTEIN"/>
    <property type="match status" value="1"/>
</dbReference>
<evidence type="ECO:0000256" key="3">
    <source>
        <dbReference type="ARBA" id="ARBA00022525"/>
    </source>
</evidence>
<evidence type="ECO:0000256" key="4">
    <source>
        <dbReference type="ARBA" id="ARBA00023157"/>
    </source>
</evidence>
<dbReference type="GO" id="GO:0008343">
    <property type="term" value="P:adult feeding behavior"/>
    <property type="evidence" value="ECO:0007669"/>
    <property type="project" value="InterPro"/>
</dbReference>
<gene>
    <name evidence="6" type="ORF">KC01_LOCUS22525</name>
</gene>
<keyword evidence="3" id="KW-0964">Secreted</keyword>
<dbReference type="Pfam" id="PF06373">
    <property type="entry name" value="CART"/>
    <property type="match status" value="1"/>
</dbReference>
<evidence type="ECO:0000256" key="1">
    <source>
        <dbReference type="ARBA" id="ARBA00004613"/>
    </source>
</evidence>
<dbReference type="InterPro" id="IPR036722">
    <property type="entry name" value="CART_C_sf"/>
</dbReference>
<dbReference type="AlphaFoldDB" id="A0AAV2KTP3"/>
<dbReference type="PANTHER" id="PTHR16655">
    <property type="entry name" value="COCAINE AND AMPHETAMINE REGULATED TRANSCRIPT PROTEIN"/>
    <property type="match status" value="1"/>
</dbReference>
<dbReference type="GO" id="GO:0005184">
    <property type="term" value="F:neuropeptide hormone activity"/>
    <property type="evidence" value="ECO:0007669"/>
    <property type="project" value="InterPro"/>
</dbReference>
<reference evidence="6 7" key="1">
    <citation type="submission" date="2024-04" db="EMBL/GenBank/DDBJ databases">
        <authorList>
            <person name="Waldvogel A.-M."/>
            <person name="Schoenle A."/>
        </authorList>
    </citation>
    <scope>NUCLEOTIDE SEQUENCE [LARGE SCALE GENOMIC DNA]</scope>
</reference>
<keyword evidence="5" id="KW-0732">Signal</keyword>
<proteinExistence type="inferred from homology"/>
<evidence type="ECO:0008006" key="8">
    <source>
        <dbReference type="Google" id="ProtNLM"/>
    </source>
</evidence>
<name>A0AAV2KTP3_KNICA</name>
<dbReference type="InterPro" id="IPR009106">
    <property type="entry name" value="CART"/>
</dbReference>
<accession>A0AAV2KTP3</accession>
<evidence type="ECO:0000313" key="6">
    <source>
        <dbReference type="EMBL" id="CAL1593413.1"/>
    </source>
</evidence>
<evidence type="ECO:0000256" key="5">
    <source>
        <dbReference type="SAM" id="SignalP"/>
    </source>
</evidence>
<protein>
    <recommendedName>
        <fullName evidence="8">Cocaine- and amphetamine-regulated transcript protein</fullName>
    </recommendedName>
</protein>
<feature type="chain" id="PRO_5043506088" description="Cocaine- and amphetamine-regulated transcript protein" evidence="5">
    <location>
        <begin position="24"/>
        <end position="107"/>
    </location>
</feature>
<comment type="subcellular location">
    <subcellularLocation>
        <location evidence="1">Secreted</location>
    </subcellularLocation>
</comment>